<dbReference type="CDD" id="cd01065">
    <property type="entry name" value="NAD_bind_Shikimate_DH"/>
    <property type="match status" value="1"/>
</dbReference>
<dbReference type="GO" id="GO:0005829">
    <property type="term" value="C:cytosol"/>
    <property type="evidence" value="ECO:0007669"/>
    <property type="project" value="TreeGrafter"/>
</dbReference>
<dbReference type="Proteomes" id="UP000321721">
    <property type="component" value="Unassembled WGS sequence"/>
</dbReference>
<dbReference type="GO" id="GO:0009073">
    <property type="term" value="P:aromatic amino acid family biosynthetic process"/>
    <property type="evidence" value="ECO:0007669"/>
    <property type="project" value="UniProtKB-KW"/>
</dbReference>
<keyword evidence="2" id="KW-0560">Oxidoreductase</keyword>
<dbReference type="Pfam" id="PF08501">
    <property type="entry name" value="Shikimate_dh_N"/>
    <property type="match status" value="1"/>
</dbReference>
<dbReference type="GO" id="GO:0004764">
    <property type="term" value="F:shikimate 3-dehydrogenase (NADP+) activity"/>
    <property type="evidence" value="ECO:0007669"/>
    <property type="project" value="InterPro"/>
</dbReference>
<dbReference type="SUPFAM" id="SSF51735">
    <property type="entry name" value="NAD(P)-binding Rossmann-fold domains"/>
    <property type="match status" value="1"/>
</dbReference>
<evidence type="ECO:0000313" key="6">
    <source>
        <dbReference type="Proteomes" id="UP000321721"/>
    </source>
</evidence>
<gene>
    <name evidence="5" type="ORF">FRY74_00025</name>
</gene>
<dbReference type="RefSeq" id="WP_147097397.1">
    <property type="nucleotide sequence ID" value="NZ_VOOS01000001.1"/>
</dbReference>
<dbReference type="PANTHER" id="PTHR21089:SF1">
    <property type="entry name" value="BIFUNCTIONAL 3-DEHYDROQUINATE DEHYDRATASE_SHIKIMATE DEHYDROGENASE, CHLOROPLASTIC"/>
    <property type="match status" value="1"/>
</dbReference>
<dbReference type="InterPro" id="IPR036291">
    <property type="entry name" value="NAD(P)-bd_dom_sf"/>
</dbReference>
<evidence type="ECO:0000256" key="3">
    <source>
        <dbReference type="ARBA" id="ARBA00023141"/>
    </source>
</evidence>
<dbReference type="InterPro" id="IPR013708">
    <property type="entry name" value="Shikimate_DH-bd_N"/>
</dbReference>
<organism evidence="5 6">
    <name type="scientific">Vicingus serpentipes</name>
    <dbReference type="NCBI Taxonomy" id="1926625"/>
    <lineage>
        <taxon>Bacteria</taxon>
        <taxon>Pseudomonadati</taxon>
        <taxon>Bacteroidota</taxon>
        <taxon>Flavobacteriia</taxon>
        <taxon>Flavobacteriales</taxon>
        <taxon>Vicingaceae</taxon>
        <taxon>Vicingus</taxon>
    </lineage>
</organism>
<comment type="caution">
    <text evidence="5">The sequence shown here is derived from an EMBL/GenBank/DDBJ whole genome shotgun (WGS) entry which is preliminary data.</text>
</comment>
<dbReference type="InterPro" id="IPR046346">
    <property type="entry name" value="Aminoacid_DH-like_N_sf"/>
</dbReference>
<dbReference type="GO" id="GO:0009423">
    <property type="term" value="P:chorismate biosynthetic process"/>
    <property type="evidence" value="ECO:0007669"/>
    <property type="project" value="TreeGrafter"/>
</dbReference>
<keyword evidence="3" id="KW-0028">Amino-acid biosynthesis</keyword>
<dbReference type="Gene3D" id="3.40.50.720">
    <property type="entry name" value="NAD(P)-binding Rossmann-like Domain"/>
    <property type="match status" value="1"/>
</dbReference>
<comment type="pathway">
    <text evidence="1">Metabolic intermediate biosynthesis; chorismate biosynthesis; chorismate from D-erythrose 4-phosphate and phosphoenolpyruvate: step 4/7.</text>
</comment>
<reference evidence="5 6" key="1">
    <citation type="submission" date="2019-08" db="EMBL/GenBank/DDBJ databases">
        <title>Genome of Vicingus serpentipes NCIMB 15042.</title>
        <authorList>
            <person name="Bowman J.P."/>
        </authorList>
    </citation>
    <scope>NUCLEOTIDE SEQUENCE [LARGE SCALE GENOMIC DNA]</scope>
    <source>
        <strain evidence="5 6">NCIMB 15042</strain>
    </source>
</reference>
<evidence type="ECO:0000256" key="2">
    <source>
        <dbReference type="ARBA" id="ARBA00023002"/>
    </source>
</evidence>
<evidence type="ECO:0000256" key="1">
    <source>
        <dbReference type="ARBA" id="ARBA00004871"/>
    </source>
</evidence>
<proteinExistence type="predicted"/>
<dbReference type="PANTHER" id="PTHR21089">
    <property type="entry name" value="SHIKIMATE DEHYDROGENASE"/>
    <property type="match status" value="1"/>
</dbReference>
<protein>
    <submittedName>
        <fullName evidence="5">Shikimate dehydrogenase</fullName>
    </submittedName>
</protein>
<dbReference type="Gene3D" id="3.40.50.10860">
    <property type="entry name" value="Leucine Dehydrogenase, chain A, domain 1"/>
    <property type="match status" value="1"/>
</dbReference>
<sequence length="244" mass="27755">MNLYGLIGHPLSHSFSKKYFTEKFEKENITDCSYELFDIDNIEKLVPILNQNSSLKGLNVTIPYKESVIPYLTELSPEAKEIGAVNTIKIEGDKLIGHNTDYFGFKQSLKPFVEINHERALILGTGGASKAVVYALNSININCLFVSRNPKNDNEISYEDVNEYVIKHHQIIVNTTPIGTFPNIEEKPNINYNLITANHLLYDLVYNPKQTVFVKEGKQRGAITLNGYQMLQLQAEKAWQIWNS</sequence>
<evidence type="ECO:0000313" key="5">
    <source>
        <dbReference type="EMBL" id="TXB66608.1"/>
    </source>
</evidence>
<dbReference type="GO" id="GO:0019632">
    <property type="term" value="P:shikimate metabolic process"/>
    <property type="evidence" value="ECO:0007669"/>
    <property type="project" value="TreeGrafter"/>
</dbReference>
<dbReference type="SUPFAM" id="SSF53223">
    <property type="entry name" value="Aminoacid dehydrogenase-like, N-terminal domain"/>
    <property type="match status" value="1"/>
</dbReference>
<keyword evidence="3" id="KW-0057">Aromatic amino acid biosynthesis</keyword>
<dbReference type="InterPro" id="IPR022893">
    <property type="entry name" value="Shikimate_DH_fam"/>
</dbReference>
<keyword evidence="6" id="KW-1185">Reference proteome</keyword>
<evidence type="ECO:0000259" key="4">
    <source>
        <dbReference type="Pfam" id="PF08501"/>
    </source>
</evidence>
<feature type="domain" description="Shikimate dehydrogenase substrate binding N-terminal" evidence="4">
    <location>
        <begin position="6"/>
        <end position="88"/>
    </location>
</feature>
<dbReference type="EMBL" id="VOOS01000001">
    <property type="protein sequence ID" value="TXB66608.1"/>
    <property type="molecule type" value="Genomic_DNA"/>
</dbReference>
<dbReference type="AlphaFoldDB" id="A0A5C6RWA6"/>
<dbReference type="OrthoDB" id="9792692at2"/>
<name>A0A5C6RWA6_9FLAO</name>
<accession>A0A5C6RWA6</accession>
<dbReference type="GO" id="GO:0050661">
    <property type="term" value="F:NADP binding"/>
    <property type="evidence" value="ECO:0007669"/>
    <property type="project" value="TreeGrafter"/>
</dbReference>